<dbReference type="InterPro" id="IPR006042">
    <property type="entry name" value="Xan_ur_permease"/>
</dbReference>
<name>A0ABT5ZXE7_9ACTN</name>
<feature type="transmembrane region" description="Helical" evidence="8">
    <location>
        <begin position="341"/>
        <end position="365"/>
    </location>
</feature>
<sequence>MSNTEALTVDERPALRRLVPLSVQHVLAMIAAPVSTVFLTGQVLGLAPGRTTSLLSATLMLCGAGALLQSLGLGRIGARLPFVMLPGGAASALFLQIARDHGAATACGSALLAAGLLLAVTPLYGRIVRFFPPLVLGTTVLLIGIGMVQVASQLITGQGAAGRAAPSAVVLAGLTIGCTLVCFAALRGAWRQSAVLLGMAAGTVLAAVTGLDHFGAASVGSPALPQPLPFGAPRFDLMAALPLLIFALASLAEATGQTVMNSEAAGRTPDPRRDVPRVVRADAVVSLAGAAFGTSLLTTSSENIGIGQLTGVRSRFVTAGAGVLLVAAGLLPPVPRMLAAIPAPVVGGSSLMVYAMIAVMGVTMLHRADLGDRSHAMVAAVALAVGLLPIVTPGLYAGFPGWVRTVLGSGVVAGTLTGVLLHAGVRAAHGGRSATACRPWHAARASR</sequence>
<evidence type="ECO:0000256" key="6">
    <source>
        <dbReference type="ARBA" id="ARBA00022989"/>
    </source>
</evidence>
<keyword evidence="10" id="KW-1185">Reference proteome</keyword>
<feature type="transmembrane region" description="Helical" evidence="8">
    <location>
        <begin position="164"/>
        <end position="186"/>
    </location>
</feature>
<dbReference type="Pfam" id="PF00860">
    <property type="entry name" value="Xan_ur_permease"/>
    <property type="match status" value="1"/>
</dbReference>
<dbReference type="NCBIfam" id="NF037981">
    <property type="entry name" value="NCS2_1"/>
    <property type="match status" value="1"/>
</dbReference>
<comment type="caution">
    <text evidence="9">The sequence shown here is derived from an EMBL/GenBank/DDBJ whole genome shotgun (WGS) entry which is preliminary data.</text>
</comment>
<evidence type="ECO:0000256" key="1">
    <source>
        <dbReference type="ARBA" id="ARBA00004651"/>
    </source>
</evidence>
<keyword evidence="3" id="KW-0813">Transport</keyword>
<evidence type="ECO:0000313" key="9">
    <source>
        <dbReference type="EMBL" id="MDF3294174.1"/>
    </source>
</evidence>
<feature type="transmembrane region" description="Helical" evidence="8">
    <location>
        <begin position="316"/>
        <end position="335"/>
    </location>
</feature>
<dbReference type="EMBL" id="JARJBC010000037">
    <property type="protein sequence ID" value="MDF3294174.1"/>
    <property type="molecule type" value="Genomic_DNA"/>
</dbReference>
<organism evidence="9 10">
    <name type="scientific">Streptomyces silvisoli</name>
    <dbReference type="NCBI Taxonomy" id="3034235"/>
    <lineage>
        <taxon>Bacteria</taxon>
        <taxon>Bacillati</taxon>
        <taxon>Actinomycetota</taxon>
        <taxon>Actinomycetes</taxon>
        <taxon>Kitasatosporales</taxon>
        <taxon>Streptomycetaceae</taxon>
        <taxon>Streptomyces</taxon>
    </lineage>
</organism>
<dbReference type="PROSITE" id="PS01116">
    <property type="entry name" value="XANTH_URACIL_PERMASE"/>
    <property type="match status" value="1"/>
</dbReference>
<keyword evidence="5 8" id="KW-0812">Transmembrane</keyword>
<proteinExistence type="inferred from homology"/>
<feature type="transmembrane region" description="Helical" evidence="8">
    <location>
        <begin position="377"/>
        <end position="396"/>
    </location>
</feature>
<evidence type="ECO:0000313" key="10">
    <source>
        <dbReference type="Proteomes" id="UP001216579"/>
    </source>
</evidence>
<dbReference type="InterPro" id="IPR006043">
    <property type="entry name" value="NCS2"/>
</dbReference>
<dbReference type="PANTHER" id="PTHR42810">
    <property type="entry name" value="PURINE PERMEASE C1399.01C-RELATED"/>
    <property type="match status" value="1"/>
</dbReference>
<comment type="subcellular location">
    <subcellularLocation>
        <location evidence="1">Cell membrane</location>
        <topology evidence="1">Multi-pass membrane protein</topology>
    </subcellularLocation>
</comment>
<feature type="transmembrane region" description="Helical" evidence="8">
    <location>
        <begin position="131"/>
        <end position="152"/>
    </location>
</feature>
<feature type="transmembrane region" description="Helical" evidence="8">
    <location>
        <begin position="193"/>
        <end position="211"/>
    </location>
</feature>
<dbReference type="Proteomes" id="UP001216579">
    <property type="component" value="Unassembled WGS sequence"/>
</dbReference>
<keyword evidence="7 8" id="KW-0472">Membrane</keyword>
<evidence type="ECO:0000256" key="4">
    <source>
        <dbReference type="ARBA" id="ARBA00022475"/>
    </source>
</evidence>
<keyword evidence="4" id="KW-1003">Cell membrane</keyword>
<feature type="transmembrane region" description="Helical" evidence="8">
    <location>
        <begin position="103"/>
        <end position="124"/>
    </location>
</feature>
<dbReference type="RefSeq" id="WP_276096984.1">
    <property type="nucleotide sequence ID" value="NZ_JARJBC010000037.1"/>
</dbReference>
<feature type="transmembrane region" description="Helical" evidence="8">
    <location>
        <begin position="231"/>
        <end position="252"/>
    </location>
</feature>
<feature type="transmembrane region" description="Helical" evidence="8">
    <location>
        <begin position="26"/>
        <end position="47"/>
    </location>
</feature>
<comment type="similarity">
    <text evidence="2">Belongs to the nucleobase:cation symporter-2 (NCS2) (TC 2.A.40) family.</text>
</comment>
<evidence type="ECO:0000256" key="2">
    <source>
        <dbReference type="ARBA" id="ARBA00008821"/>
    </source>
</evidence>
<dbReference type="PANTHER" id="PTHR42810:SF4">
    <property type="entry name" value="URIC ACID TRANSPORTER UACT"/>
    <property type="match status" value="1"/>
</dbReference>
<protein>
    <submittedName>
        <fullName evidence="9">Solute carrier family 23 protein</fullName>
    </submittedName>
</protein>
<evidence type="ECO:0000256" key="8">
    <source>
        <dbReference type="SAM" id="Phobius"/>
    </source>
</evidence>
<reference evidence="9 10" key="1">
    <citation type="submission" date="2023-03" db="EMBL/GenBank/DDBJ databases">
        <title>Draft genome sequence of Streptomyces sp. RB6PN23 isolated from peat swamp forest in Thailand.</title>
        <authorList>
            <person name="Klaysubun C."/>
            <person name="Duangmal K."/>
        </authorList>
    </citation>
    <scope>NUCLEOTIDE SEQUENCE [LARGE SCALE GENOMIC DNA]</scope>
    <source>
        <strain evidence="9 10">RB6PN23</strain>
    </source>
</reference>
<keyword evidence="6 8" id="KW-1133">Transmembrane helix</keyword>
<evidence type="ECO:0000256" key="7">
    <source>
        <dbReference type="ARBA" id="ARBA00023136"/>
    </source>
</evidence>
<evidence type="ECO:0000256" key="5">
    <source>
        <dbReference type="ARBA" id="ARBA00022692"/>
    </source>
</evidence>
<feature type="transmembrane region" description="Helical" evidence="8">
    <location>
        <begin position="402"/>
        <end position="423"/>
    </location>
</feature>
<evidence type="ECO:0000256" key="3">
    <source>
        <dbReference type="ARBA" id="ARBA00022448"/>
    </source>
</evidence>
<feature type="transmembrane region" description="Helical" evidence="8">
    <location>
        <begin position="53"/>
        <end position="73"/>
    </location>
</feature>
<accession>A0ABT5ZXE7</accession>
<gene>
    <name evidence="9" type="ORF">P3G67_34220</name>
</gene>